<keyword evidence="1" id="KW-0812">Transmembrane</keyword>
<evidence type="ECO:0000256" key="1">
    <source>
        <dbReference type="SAM" id="Phobius"/>
    </source>
</evidence>
<proteinExistence type="predicted"/>
<evidence type="ECO:0000313" key="2">
    <source>
        <dbReference type="EMBL" id="MFD1530498.1"/>
    </source>
</evidence>
<organism evidence="2 3">
    <name type="scientific">Pseudonocardia aurantiaca</name>
    <dbReference type="NCBI Taxonomy" id="75290"/>
    <lineage>
        <taxon>Bacteria</taxon>
        <taxon>Bacillati</taxon>
        <taxon>Actinomycetota</taxon>
        <taxon>Actinomycetes</taxon>
        <taxon>Pseudonocardiales</taxon>
        <taxon>Pseudonocardiaceae</taxon>
        <taxon>Pseudonocardia</taxon>
    </lineage>
</organism>
<keyword evidence="1" id="KW-0472">Membrane</keyword>
<feature type="transmembrane region" description="Helical" evidence="1">
    <location>
        <begin position="34"/>
        <end position="54"/>
    </location>
</feature>
<keyword evidence="3" id="KW-1185">Reference proteome</keyword>
<dbReference type="RefSeq" id="WP_343987812.1">
    <property type="nucleotide sequence ID" value="NZ_BAAAJG010000029.1"/>
</dbReference>
<dbReference type="PROSITE" id="PS51257">
    <property type="entry name" value="PROKAR_LIPOPROTEIN"/>
    <property type="match status" value="1"/>
</dbReference>
<keyword evidence="1" id="KW-1133">Transmembrane helix</keyword>
<protein>
    <recommendedName>
        <fullName evidence="4">DUF3311 domain-containing protein</fullName>
    </recommendedName>
</protein>
<evidence type="ECO:0008006" key="4">
    <source>
        <dbReference type="Google" id="ProtNLM"/>
    </source>
</evidence>
<comment type="caution">
    <text evidence="2">The sequence shown here is derived from an EMBL/GenBank/DDBJ whole genome shotgun (WGS) entry which is preliminary data.</text>
</comment>
<dbReference type="Proteomes" id="UP001597145">
    <property type="component" value="Unassembled WGS sequence"/>
</dbReference>
<sequence length="62" mass="6638">MKAKLIAVTALAAGCFTYPLLSLFDRPVQVLGVPLVWGYLFLVWALLIVAVAILSRRAGGGH</sequence>
<name>A0ABW4FIN4_9PSEU</name>
<gene>
    <name evidence="2" type="ORF">ACFSCY_13695</name>
</gene>
<evidence type="ECO:0000313" key="3">
    <source>
        <dbReference type="Proteomes" id="UP001597145"/>
    </source>
</evidence>
<dbReference type="EMBL" id="JBHUCP010000008">
    <property type="protein sequence ID" value="MFD1530498.1"/>
    <property type="molecule type" value="Genomic_DNA"/>
</dbReference>
<reference evidence="3" key="1">
    <citation type="journal article" date="2019" name="Int. J. Syst. Evol. Microbiol.">
        <title>The Global Catalogue of Microorganisms (GCM) 10K type strain sequencing project: providing services to taxonomists for standard genome sequencing and annotation.</title>
        <authorList>
            <consortium name="The Broad Institute Genomics Platform"/>
            <consortium name="The Broad Institute Genome Sequencing Center for Infectious Disease"/>
            <person name="Wu L."/>
            <person name="Ma J."/>
        </authorList>
    </citation>
    <scope>NUCLEOTIDE SEQUENCE [LARGE SCALE GENOMIC DNA]</scope>
    <source>
        <strain evidence="3">JCM 12165</strain>
    </source>
</reference>
<accession>A0ABW4FIN4</accession>